<sequence>MKVGRRIRIKSEPLRKIRTNLRTLFYTALGNQFDKSMDQAELQSSVGNKLGAQRLNDKLTINYHLSFVSICRCYHCNSFEKDAVFFSEEIYYPMYYPPVSVKERLPETYWLCPECYEMEMSYFKKCKNKKYYYFHQCGTFASLKELGLKKLEDYKAW</sequence>
<dbReference type="AlphaFoldDB" id="A0A0F9MXU0"/>
<accession>A0A0F9MXU0</accession>
<evidence type="ECO:0000313" key="1">
    <source>
        <dbReference type="EMBL" id="KKN12135.1"/>
    </source>
</evidence>
<proteinExistence type="predicted"/>
<gene>
    <name evidence="1" type="ORF">LCGC14_1019530</name>
</gene>
<comment type="caution">
    <text evidence="1">The sequence shown here is derived from an EMBL/GenBank/DDBJ whole genome shotgun (WGS) entry which is preliminary data.</text>
</comment>
<protein>
    <submittedName>
        <fullName evidence="1">Uncharacterized protein</fullName>
    </submittedName>
</protein>
<reference evidence="1" key="1">
    <citation type="journal article" date="2015" name="Nature">
        <title>Complex archaea that bridge the gap between prokaryotes and eukaryotes.</title>
        <authorList>
            <person name="Spang A."/>
            <person name="Saw J.H."/>
            <person name="Jorgensen S.L."/>
            <person name="Zaremba-Niedzwiedzka K."/>
            <person name="Martijn J."/>
            <person name="Lind A.E."/>
            <person name="van Eijk R."/>
            <person name="Schleper C."/>
            <person name="Guy L."/>
            <person name="Ettema T.J."/>
        </authorList>
    </citation>
    <scope>NUCLEOTIDE SEQUENCE</scope>
</reference>
<name>A0A0F9MXU0_9ZZZZ</name>
<organism evidence="1">
    <name type="scientific">marine sediment metagenome</name>
    <dbReference type="NCBI Taxonomy" id="412755"/>
    <lineage>
        <taxon>unclassified sequences</taxon>
        <taxon>metagenomes</taxon>
        <taxon>ecological metagenomes</taxon>
    </lineage>
</organism>
<dbReference type="EMBL" id="LAZR01004063">
    <property type="protein sequence ID" value="KKN12135.1"/>
    <property type="molecule type" value="Genomic_DNA"/>
</dbReference>